<evidence type="ECO:0000256" key="1">
    <source>
        <dbReference type="SAM" id="MobiDB-lite"/>
    </source>
</evidence>
<dbReference type="EMBL" id="JASNQZ010000001">
    <property type="protein sequence ID" value="KAL0961457.1"/>
    <property type="molecule type" value="Genomic_DNA"/>
</dbReference>
<feature type="compositionally biased region" description="Low complexity" evidence="1">
    <location>
        <begin position="224"/>
        <end position="241"/>
    </location>
</feature>
<feature type="compositionally biased region" description="Acidic residues" evidence="1">
    <location>
        <begin position="406"/>
        <end position="416"/>
    </location>
</feature>
<sequence>MSFRRPQAHLLQSKERPSSAIYIGSAELYTSPPNLPDLPEPPSPVASVGSHGSGLPSPPATNSTGSGSARGDIDNSSPTGGILSRRQRPAYANMLSDENVKTLNASLASSSSVSPNASSEVAKGKARSPEDSDSLFNESLGPEQDDDDFSDDGRLDGENEDNTARLDRRPSTKSTSDAAPNLNRVLSLTHRNRMVLDKISRTSSPSQSPSPGPSRFRSPPPAAPSSSSSSSNTASSRLSVANSRLSNSHSPRPRHSDTTPLRNDSVYAYDRDVLADHLSGSETERESTRHSNTYHAPSIALSNSYSSSSSGQYTSPDSFQGSGSNSLSNSVISASSQPPTQFSTSSTSQAGASLRPRTPPSQRLRRTSAPASPAKALALASSSRNSSRTRTPRKRASMAMSAYDYVNEDGDEAEDNPEYHDGFGRSSVMGERFGSRTNSRMGFLAERESNISRASQRAEDVTRAALAAVAQSRRSPVAGRHSPGTGTTGTSKGPSGITRKPLPREFRDPATGTPDIGRRGSFDAERAPSRASGRQSMEPQTPDGFSPRLPYVNGSGPRTSPRRATNRASTVREITRRHQTRFLSEDMSSVYSRDEEDNRQGNGVIPGAPGAPESRLGAGVLGRRPSLRGGSAESALAATGRLAGEGLRAAGLAKRDGGTLPRRDVFASGGERRSTITARDMAYDTPEPDRQADVERRSQSRLSGRYSEDAPSARTRSSGVVAPMAELRTPNPPIRRDSDFQTARRVDPAPRAATSMAQYQSLVTPDPARFSRTTRLNGVENGFDDSSGRGVEEEDPPMTAPPALRTYRSSLGLETRAGSSQAQPARYSSPIGSTRRSTVTAATPRTVGAASREQQAEHTRLMRESLSMFASNVDRLKGDLQLWDLVRGAESVVGTTERLNDIMRTAANDAMQHQIDADVNSDEAAGNVWRTVGADWRDTLRSSDELVRGLTGFLLSVGKAVRDLGASVDGRAGGRDEDLGQSRPVSLDEEGLRRVSISPEVMSNGGSDRRSVGSRRSWEPSTQRERDREEALQKLSSGAGVTAARNGTYMAAPPTETRPRRGSPLPQRASTSALNGHGVVSSSSMRRISNVEDQTMELEYPLVPSSSKESGIGYEPSPTPASRIQNPQPLTNHLVSNHRLLDREHTRSVPPLAVPPPLPTLPSESLLQRNHTVNTSRPSVRERRQRPSIASVSTIRPAAFPTITTGNPTTAVTAHTVTMSPEERHQAFSFPVTRTDSEQTATSGHPHNPPVRSNTVTFSRATDVSVSSTLTGLRDRDVVRQRTISATSSVLDEPSTSAPRVRAFEAVKAAQSGSETERDTRRRTVGTRAGADGAARGSRVGGAARGSPTLPASTGKRERRPTISEIFPKS</sequence>
<proteinExistence type="predicted"/>
<feature type="region of interest" description="Disordered" evidence="1">
    <location>
        <begin position="1102"/>
        <end position="1129"/>
    </location>
</feature>
<evidence type="ECO:0000313" key="2">
    <source>
        <dbReference type="EMBL" id="KAL0961457.1"/>
    </source>
</evidence>
<feature type="compositionally biased region" description="Polar residues" evidence="1">
    <location>
        <begin position="1120"/>
        <end position="1129"/>
    </location>
</feature>
<feature type="region of interest" description="Disordered" evidence="1">
    <location>
        <begin position="650"/>
        <end position="738"/>
    </location>
</feature>
<gene>
    <name evidence="2" type="ORF">HGRIS_006402</name>
</gene>
<feature type="region of interest" description="Disordered" evidence="1">
    <location>
        <begin position="1308"/>
        <end position="1370"/>
    </location>
</feature>
<comment type="caution">
    <text evidence="2">The sequence shown here is derived from an EMBL/GenBank/DDBJ whole genome shotgun (WGS) entry which is preliminary data.</text>
</comment>
<organism evidence="2 3">
    <name type="scientific">Hohenbuehelia grisea</name>
    <dbReference type="NCBI Taxonomy" id="104357"/>
    <lineage>
        <taxon>Eukaryota</taxon>
        <taxon>Fungi</taxon>
        <taxon>Dikarya</taxon>
        <taxon>Basidiomycota</taxon>
        <taxon>Agaricomycotina</taxon>
        <taxon>Agaricomycetes</taxon>
        <taxon>Agaricomycetidae</taxon>
        <taxon>Agaricales</taxon>
        <taxon>Pleurotineae</taxon>
        <taxon>Pleurotaceae</taxon>
        <taxon>Hohenbuehelia</taxon>
    </lineage>
</organism>
<feature type="compositionally biased region" description="Low complexity" evidence="1">
    <location>
        <begin position="367"/>
        <end position="389"/>
    </location>
</feature>
<protein>
    <submittedName>
        <fullName evidence="2">Uncharacterized protein</fullName>
    </submittedName>
</protein>
<feature type="region of interest" description="Disordered" evidence="1">
    <location>
        <begin position="469"/>
        <end position="632"/>
    </location>
</feature>
<feature type="compositionally biased region" description="Basic and acidic residues" evidence="1">
    <location>
        <begin position="687"/>
        <end position="698"/>
    </location>
</feature>
<feature type="compositionally biased region" description="Pro residues" evidence="1">
    <location>
        <begin position="33"/>
        <end position="44"/>
    </location>
</feature>
<accession>A0ABR3K2N2</accession>
<feature type="region of interest" description="Disordered" evidence="1">
    <location>
        <begin position="1235"/>
        <end position="1259"/>
    </location>
</feature>
<feature type="region of interest" description="Disordered" evidence="1">
    <location>
        <begin position="28"/>
        <end position="433"/>
    </location>
</feature>
<feature type="region of interest" description="Disordered" evidence="1">
    <location>
        <begin position="967"/>
        <end position="1085"/>
    </location>
</feature>
<feature type="compositionally biased region" description="Low complexity" evidence="1">
    <location>
        <begin position="482"/>
        <end position="498"/>
    </location>
</feature>
<feature type="compositionally biased region" description="Basic and acidic residues" evidence="1">
    <location>
        <begin position="516"/>
        <end position="528"/>
    </location>
</feature>
<feature type="compositionally biased region" description="Pro residues" evidence="1">
    <location>
        <begin position="208"/>
        <end position="223"/>
    </location>
</feature>
<name>A0ABR3K2N2_9AGAR</name>
<reference evidence="3" key="1">
    <citation type="submission" date="2024-06" db="EMBL/GenBank/DDBJ databases">
        <title>Multi-omics analyses provide insights into the biosynthesis of the anticancer antibiotic pleurotin in Hohenbuehelia grisea.</title>
        <authorList>
            <person name="Weaver J.A."/>
            <person name="Alberti F."/>
        </authorList>
    </citation>
    <scope>NUCLEOTIDE SEQUENCE [LARGE SCALE GENOMIC DNA]</scope>
    <source>
        <strain evidence="3">T-177</strain>
    </source>
</reference>
<feature type="compositionally biased region" description="Low complexity" evidence="1">
    <location>
        <begin position="103"/>
        <end position="121"/>
    </location>
</feature>
<feature type="compositionally biased region" description="Basic and acidic residues" evidence="1">
    <location>
        <begin position="151"/>
        <end position="170"/>
    </location>
</feature>
<feature type="compositionally biased region" description="Polar residues" evidence="1">
    <location>
        <begin position="830"/>
        <end position="843"/>
    </location>
</feature>
<feature type="compositionally biased region" description="Low complexity" evidence="1">
    <location>
        <begin position="298"/>
        <end position="353"/>
    </location>
</feature>
<feature type="compositionally biased region" description="Polar residues" evidence="1">
    <location>
        <begin position="1168"/>
        <end position="1178"/>
    </location>
</feature>
<dbReference type="Proteomes" id="UP001556367">
    <property type="component" value="Unassembled WGS sequence"/>
</dbReference>
<feature type="compositionally biased region" description="Polar residues" evidence="1">
    <location>
        <begin position="1068"/>
        <end position="1085"/>
    </location>
</feature>
<feature type="compositionally biased region" description="Basic and acidic residues" evidence="1">
    <location>
        <begin position="1007"/>
        <end position="1032"/>
    </location>
</feature>
<feature type="region of interest" description="Disordered" evidence="1">
    <location>
        <begin position="777"/>
        <end position="851"/>
    </location>
</feature>
<feature type="compositionally biased region" description="Low complexity" evidence="1">
    <location>
        <begin position="1326"/>
        <end position="1338"/>
    </location>
</feature>
<evidence type="ECO:0000313" key="3">
    <source>
        <dbReference type="Proteomes" id="UP001556367"/>
    </source>
</evidence>
<feature type="region of interest" description="Disordered" evidence="1">
    <location>
        <begin position="1148"/>
        <end position="1189"/>
    </location>
</feature>
<feature type="compositionally biased region" description="Basic and acidic residues" evidence="1">
    <location>
        <begin position="653"/>
        <end position="674"/>
    </location>
</feature>
<keyword evidence="3" id="KW-1185">Reference proteome</keyword>